<feature type="region of interest" description="Disordered" evidence="1">
    <location>
        <begin position="87"/>
        <end position="133"/>
    </location>
</feature>
<dbReference type="InterPro" id="IPR036779">
    <property type="entry name" value="LysM_dom_sf"/>
</dbReference>
<sequence length="167" mass="16361">MKFTLSVAILALAASQAMAVVPIPVKECTKTVVVKPTDTGCADFATANGCTFDDLLKWNTKLSPKCTNLDVGAPLCVSVTPGAGGAPAGGAPAGGHTTTAAGSHPAATTVVGTKPTSAASKPPTSTPVVPKTGSVVSNTNSATSAMNAKSSVTFAAIGVLASVVYML</sequence>
<dbReference type="Gene3D" id="3.10.350.10">
    <property type="entry name" value="LysM domain"/>
    <property type="match status" value="1"/>
</dbReference>
<feature type="domain" description="LysM" evidence="3">
    <location>
        <begin position="30"/>
        <end position="77"/>
    </location>
</feature>
<evidence type="ECO:0000313" key="5">
    <source>
        <dbReference type="Proteomes" id="UP000738325"/>
    </source>
</evidence>
<evidence type="ECO:0000313" key="4">
    <source>
        <dbReference type="EMBL" id="KAG0312443.1"/>
    </source>
</evidence>
<dbReference type="OrthoDB" id="5985073at2759"/>
<evidence type="ECO:0000259" key="3">
    <source>
        <dbReference type="PROSITE" id="PS51782"/>
    </source>
</evidence>
<proteinExistence type="predicted"/>
<gene>
    <name evidence="4" type="ORF">BGZ99_009519</name>
</gene>
<keyword evidence="5" id="KW-1185">Reference proteome</keyword>
<dbReference type="AlphaFoldDB" id="A0A9P6R8Q6"/>
<accession>A0A9P6R8Q6</accession>
<feature type="compositionally biased region" description="Polar residues" evidence="1">
    <location>
        <begin position="110"/>
        <end position="119"/>
    </location>
</feature>
<name>A0A9P6R8Q6_9FUNG</name>
<evidence type="ECO:0000256" key="2">
    <source>
        <dbReference type="SAM" id="SignalP"/>
    </source>
</evidence>
<dbReference type="Proteomes" id="UP000738325">
    <property type="component" value="Unassembled WGS sequence"/>
</dbReference>
<feature type="chain" id="PRO_5040322276" description="LysM domain-containing protein" evidence="2">
    <location>
        <begin position="20"/>
        <end position="167"/>
    </location>
</feature>
<feature type="compositionally biased region" description="Low complexity" evidence="1">
    <location>
        <begin position="94"/>
        <end position="109"/>
    </location>
</feature>
<dbReference type="EMBL" id="JAAAIP010000811">
    <property type="protein sequence ID" value="KAG0312443.1"/>
    <property type="molecule type" value="Genomic_DNA"/>
</dbReference>
<comment type="caution">
    <text evidence="4">The sequence shown here is derived from an EMBL/GenBank/DDBJ whole genome shotgun (WGS) entry which is preliminary data.</text>
</comment>
<feature type="signal peptide" evidence="2">
    <location>
        <begin position="1"/>
        <end position="19"/>
    </location>
</feature>
<evidence type="ECO:0000256" key="1">
    <source>
        <dbReference type="SAM" id="MobiDB-lite"/>
    </source>
</evidence>
<dbReference type="InterPro" id="IPR018392">
    <property type="entry name" value="LysM"/>
</dbReference>
<feature type="compositionally biased region" description="Low complexity" evidence="1">
    <location>
        <begin position="120"/>
        <end position="133"/>
    </location>
</feature>
<dbReference type="PROSITE" id="PS51782">
    <property type="entry name" value="LYSM"/>
    <property type="match status" value="1"/>
</dbReference>
<organism evidence="4 5">
    <name type="scientific">Dissophora globulifera</name>
    <dbReference type="NCBI Taxonomy" id="979702"/>
    <lineage>
        <taxon>Eukaryota</taxon>
        <taxon>Fungi</taxon>
        <taxon>Fungi incertae sedis</taxon>
        <taxon>Mucoromycota</taxon>
        <taxon>Mortierellomycotina</taxon>
        <taxon>Mortierellomycetes</taxon>
        <taxon>Mortierellales</taxon>
        <taxon>Mortierellaceae</taxon>
        <taxon>Dissophora</taxon>
    </lineage>
</organism>
<keyword evidence="2" id="KW-0732">Signal</keyword>
<protein>
    <recommendedName>
        <fullName evidence="3">LysM domain-containing protein</fullName>
    </recommendedName>
</protein>
<reference evidence="4" key="1">
    <citation type="journal article" date="2020" name="Fungal Divers.">
        <title>Resolving the Mortierellaceae phylogeny through synthesis of multi-gene phylogenetics and phylogenomics.</title>
        <authorList>
            <person name="Vandepol N."/>
            <person name="Liber J."/>
            <person name="Desiro A."/>
            <person name="Na H."/>
            <person name="Kennedy M."/>
            <person name="Barry K."/>
            <person name="Grigoriev I.V."/>
            <person name="Miller A.N."/>
            <person name="O'Donnell K."/>
            <person name="Stajich J.E."/>
            <person name="Bonito G."/>
        </authorList>
    </citation>
    <scope>NUCLEOTIDE SEQUENCE</scope>
    <source>
        <strain evidence="4">REB-010B</strain>
    </source>
</reference>